<evidence type="ECO:0000256" key="1">
    <source>
        <dbReference type="SAM" id="MobiDB-lite"/>
    </source>
</evidence>
<dbReference type="AlphaFoldDB" id="A0A562PSK2"/>
<protein>
    <submittedName>
        <fullName evidence="2">Uncharacterized protein</fullName>
    </submittedName>
</protein>
<proteinExistence type="predicted"/>
<reference evidence="2 3" key="1">
    <citation type="journal article" date="2015" name="Stand. Genomic Sci.">
        <title>Genomic Encyclopedia of Bacterial and Archaeal Type Strains, Phase III: the genomes of soil and plant-associated and newly described type strains.</title>
        <authorList>
            <person name="Whitman W.B."/>
            <person name="Woyke T."/>
            <person name="Klenk H.P."/>
            <person name="Zhou Y."/>
            <person name="Lilburn T.G."/>
            <person name="Beck B.J."/>
            <person name="De Vos P."/>
            <person name="Vandamme P."/>
            <person name="Eisen J.A."/>
            <person name="Garrity G."/>
            <person name="Hugenholtz P."/>
            <person name="Kyrpides N.C."/>
        </authorList>
    </citation>
    <scope>NUCLEOTIDE SEQUENCE [LARGE SCALE GENOMIC DNA]</scope>
    <source>
        <strain evidence="2 3">CGMCC 1.10685</strain>
    </source>
</reference>
<organism evidence="2 3">
    <name type="scientific">Pseudoduganella flava</name>
    <dbReference type="NCBI Taxonomy" id="871742"/>
    <lineage>
        <taxon>Bacteria</taxon>
        <taxon>Pseudomonadati</taxon>
        <taxon>Pseudomonadota</taxon>
        <taxon>Betaproteobacteria</taxon>
        <taxon>Burkholderiales</taxon>
        <taxon>Oxalobacteraceae</taxon>
        <taxon>Telluria group</taxon>
        <taxon>Pseudoduganella</taxon>
    </lineage>
</organism>
<dbReference type="EMBL" id="VLKW01000004">
    <property type="protein sequence ID" value="TWI47353.1"/>
    <property type="molecule type" value="Genomic_DNA"/>
</dbReference>
<dbReference type="Proteomes" id="UP000315112">
    <property type="component" value="Unassembled WGS sequence"/>
</dbReference>
<evidence type="ECO:0000313" key="3">
    <source>
        <dbReference type="Proteomes" id="UP000315112"/>
    </source>
</evidence>
<sequence>MFQSPSFTHRLHHRLRTTAQCLWPYVAPQRTLSGRGYRFELSISPGFLQVLAAPGFPLQPCRVTTASEAILCGMRYALSIRPTGRAFTDFRTQPGHRDISFPAPFHGRPTSAGESPAGLGRKRELHPPAPIAAAPAPLRARGYSVCLVPGWRPGTCRGGAPTCPFGRVCLQLAVRSVNPLRRLTERTAVHASHAGFRRAHSLADICFHIPV</sequence>
<evidence type="ECO:0000313" key="2">
    <source>
        <dbReference type="EMBL" id="TWI47353.1"/>
    </source>
</evidence>
<accession>A0A562PSK2</accession>
<feature type="region of interest" description="Disordered" evidence="1">
    <location>
        <begin position="99"/>
        <end position="120"/>
    </location>
</feature>
<name>A0A562PSK2_9BURK</name>
<comment type="caution">
    <text evidence="2">The sequence shown here is derived from an EMBL/GenBank/DDBJ whole genome shotgun (WGS) entry which is preliminary data.</text>
</comment>
<gene>
    <name evidence="2" type="ORF">IP92_02412</name>
</gene>